<dbReference type="STRING" id="151549.A0A4C1T507"/>
<name>A0A4C1T507_EUMVA</name>
<dbReference type="AlphaFoldDB" id="A0A4C1T507"/>
<dbReference type="OrthoDB" id="8188035at2759"/>
<dbReference type="EMBL" id="BGZK01004326">
    <property type="protein sequence ID" value="GBP08341.1"/>
    <property type="molecule type" value="Genomic_DNA"/>
</dbReference>
<comment type="caution">
    <text evidence="1">The sequence shown here is derived from an EMBL/GenBank/DDBJ whole genome shotgun (WGS) entry which is preliminary data.</text>
</comment>
<gene>
    <name evidence="1" type="ORF">EVAR_71302_1</name>
</gene>
<proteinExistence type="predicted"/>
<evidence type="ECO:0000313" key="2">
    <source>
        <dbReference type="Proteomes" id="UP000299102"/>
    </source>
</evidence>
<feature type="non-terminal residue" evidence="1">
    <location>
        <position position="1"/>
    </location>
</feature>
<sequence>TGENALPEARNEKGEFVYMGRVIEHPEDYVEEHYDANQYHGQDGLGQYIYGYKDWNQGKMKRKTPMASDWHLQICAASWPSFENPPTKTPAVLKAEEEHFKAWGEFAAAAGMCMTNRPICPGPEETGEPKGFFYTFDYNVPLLRNKQERAELEQLRSINNKD</sequence>
<dbReference type="Proteomes" id="UP000299102">
    <property type="component" value="Unassembled WGS sequence"/>
</dbReference>
<protein>
    <submittedName>
        <fullName evidence="1">Uncharacterized protein</fullName>
    </submittedName>
</protein>
<reference evidence="1 2" key="1">
    <citation type="journal article" date="2019" name="Commun. Biol.">
        <title>The bagworm genome reveals a unique fibroin gene that provides high tensile strength.</title>
        <authorList>
            <person name="Kono N."/>
            <person name="Nakamura H."/>
            <person name="Ohtoshi R."/>
            <person name="Tomita M."/>
            <person name="Numata K."/>
            <person name="Arakawa K."/>
        </authorList>
    </citation>
    <scope>NUCLEOTIDE SEQUENCE [LARGE SCALE GENOMIC DNA]</scope>
</reference>
<organism evidence="1 2">
    <name type="scientific">Eumeta variegata</name>
    <name type="common">Bagworm moth</name>
    <name type="synonym">Eumeta japonica</name>
    <dbReference type="NCBI Taxonomy" id="151549"/>
    <lineage>
        <taxon>Eukaryota</taxon>
        <taxon>Metazoa</taxon>
        <taxon>Ecdysozoa</taxon>
        <taxon>Arthropoda</taxon>
        <taxon>Hexapoda</taxon>
        <taxon>Insecta</taxon>
        <taxon>Pterygota</taxon>
        <taxon>Neoptera</taxon>
        <taxon>Endopterygota</taxon>
        <taxon>Lepidoptera</taxon>
        <taxon>Glossata</taxon>
        <taxon>Ditrysia</taxon>
        <taxon>Tineoidea</taxon>
        <taxon>Psychidae</taxon>
        <taxon>Oiketicinae</taxon>
        <taxon>Eumeta</taxon>
    </lineage>
</organism>
<accession>A0A4C1T507</accession>
<keyword evidence="2" id="KW-1185">Reference proteome</keyword>
<evidence type="ECO:0000313" key="1">
    <source>
        <dbReference type="EMBL" id="GBP08341.1"/>
    </source>
</evidence>